<accession>A0AAV5EX27</accession>
<organism evidence="2 3">
    <name type="scientific">Eleusine coracana subsp. coracana</name>
    <dbReference type="NCBI Taxonomy" id="191504"/>
    <lineage>
        <taxon>Eukaryota</taxon>
        <taxon>Viridiplantae</taxon>
        <taxon>Streptophyta</taxon>
        <taxon>Embryophyta</taxon>
        <taxon>Tracheophyta</taxon>
        <taxon>Spermatophyta</taxon>
        <taxon>Magnoliopsida</taxon>
        <taxon>Liliopsida</taxon>
        <taxon>Poales</taxon>
        <taxon>Poaceae</taxon>
        <taxon>PACMAD clade</taxon>
        <taxon>Chloridoideae</taxon>
        <taxon>Cynodonteae</taxon>
        <taxon>Eleusininae</taxon>
        <taxon>Eleusine</taxon>
    </lineage>
</organism>
<dbReference type="InterPro" id="IPR026960">
    <property type="entry name" value="RVT-Znf"/>
</dbReference>
<dbReference type="EMBL" id="BQKI01000079">
    <property type="protein sequence ID" value="GJN27928.1"/>
    <property type="molecule type" value="Genomic_DNA"/>
</dbReference>
<evidence type="ECO:0000313" key="2">
    <source>
        <dbReference type="EMBL" id="GJN27928.1"/>
    </source>
</evidence>
<gene>
    <name evidence="2" type="primary">gb15994</name>
    <name evidence="2" type="ORF">PR202_gb15994</name>
</gene>
<keyword evidence="3" id="KW-1185">Reference proteome</keyword>
<feature type="domain" description="Reverse transcriptase zinc-binding" evidence="1">
    <location>
        <begin position="3"/>
        <end position="31"/>
    </location>
</feature>
<evidence type="ECO:0000259" key="1">
    <source>
        <dbReference type="Pfam" id="PF13966"/>
    </source>
</evidence>
<protein>
    <recommendedName>
        <fullName evidence="1">Reverse transcriptase zinc-binding domain-containing protein</fullName>
    </recommendedName>
</protein>
<reference evidence="2" key="2">
    <citation type="submission" date="2021-12" db="EMBL/GenBank/DDBJ databases">
        <title>Resequencing data analysis of finger millet.</title>
        <authorList>
            <person name="Hatakeyama M."/>
            <person name="Aluri S."/>
            <person name="Balachadran M.T."/>
            <person name="Sivarajan S.R."/>
            <person name="Poveda L."/>
            <person name="Shimizu-Inatsugi R."/>
            <person name="Schlapbach R."/>
            <person name="Sreeman S.M."/>
            <person name="Shimizu K.K."/>
        </authorList>
    </citation>
    <scope>NUCLEOTIDE SEQUENCE</scope>
</reference>
<reference evidence="2" key="1">
    <citation type="journal article" date="2018" name="DNA Res.">
        <title>Multiple hybrid de novo genome assembly of finger millet, an orphan allotetraploid crop.</title>
        <authorList>
            <person name="Hatakeyama M."/>
            <person name="Aluri S."/>
            <person name="Balachadran M.T."/>
            <person name="Sivarajan S.R."/>
            <person name="Patrignani A."/>
            <person name="Gruter S."/>
            <person name="Poveda L."/>
            <person name="Shimizu-Inatsugi R."/>
            <person name="Baeten J."/>
            <person name="Francoijs K.J."/>
            <person name="Nataraja K.N."/>
            <person name="Reddy Y.A.N."/>
            <person name="Phadnis S."/>
            <person name="Ravikumar R.L."/>
            <person name="Schlapbach R."/>
            <person name="Sreeman S.M."/>
            <person name="Shimizu K.K."/>
        </authorList>
    </citation>
    <scope>NUCLEOTIDE SEQUENCE</scope>
</reference>
<dbReference type="Pfam" id="PF13966">
    <property type="entry name" value="zf-RVT"/>
    <property type="match status" value="1"/>
</dbReference>
<proteinExistence type="predicted"/>
<comment type="caution">
    <text evidence="2">The sequence shown here is derived from an EMBL/GenBank/DDBJ whole genome shotgun (WGS) entry which is preliminary data.</text>
</comment>
<dbReference type="Proteomes" id="UP001054889">
    <property type="component" value="Unassembled WGS sequence"/>
</dbReference>
<name>A0AAV5EX27_ELECO</name>
<evidence type="ECO:0000313" key="3">
    <source>
        <dbReference type="Proteomes" id="UP001054889"/>
    </source>
</evidence>
<dbReference type="AlphaFoldDB" id="A0AAV5EX27"/>
<sequence length="132" mass="14937">MPHPKICVLCDQEEEDIQHILVSCVFSRQIWFSLLDRVGFSVLAPQLDDTSFEEWWIKTDKLVPSVFTKCLNSLIVLGAWMIWKQHNDGVFNGASPNVSRTLSLIKEEDQLWGLACARELLCLPAVPVPIGT</sequence>